<evidence type="ECO:0000313" key="13">
    <source>
        <dbReference type="EMBL" id="TXI26558.1"/>
    </source>
</evidence>
<keyword evidence="8 11" id="KW-0472">Membrane</keyword>
<evidence type="ECO:0000256" key="1">
    <source>
        <dbReference type="ARBA" id="ARBA00004377"/>
    </source>
</evidence>
<keyword evidence="6 11" id="KW-0812">Transmembrane</keyword>
<keyword evidence="5" id="KW-0997">Cell inner membrane</keyword>
<evidence type="ECO:0000256" key="4">
    <source>
        <dbReference type="ARBA" id="ARBA00022481"/>
    </source>
</evidence>
<evidence type="ECO:0000256" key="10">
    <source>
        <dbReference type="ARBA" id="ARBA00030775"/>
    </source>
</evidence>
<organism evidence="13 14">
    <name type="scientific">Nitrosomonas oligotropha</name>
    <dbReference type="NCBI Taxonomy" id="42354"/>
    <lineage>
        <taxon>Bacteria</taxon>
        <taxon>Pseudomonadati</taxon>
        <taxon>Pseudomonadota</taxon>
        <taxon>Betaproteobacteria</taxon>
        <taxon>Nitrosomonadales</taxon>
        <taxon>Nitrosomonadaceae</taxon>
        <taxon>Nitrosomonas</taxon>
    </lineage>
</organism>
<keyword evidence="3" id="KW-1003">Cell membrane</keyword>
<dbReference type="GO" id="GO:0015628">
    <property type="term" value="P:protein secretion by the type II secretion system"/>
    <property type="evidence" value="ECO:0007669"/>
    <property type="project" value="InterPro"/>
</dbReference>
<evidence type="ECO:0000256" key="2">
    <source>
        <dbReference type="ARBA" id="ARBA00021549"/>
    </source>
</evidence>
<dbReference type="AlphaFoldDB" id="A0A5C7VQZ8"/>
<sequence>MQMGKIKLVNRLYQHGFTLTELLVTLSVASILLTVAVPNYRTFVQNNLQSTQSNNFYSTLALAKSEAIRRSSPVTVCPSTNGTSCTGGVVWSNGWLVFADTNSNGVVEAGDEILQVGAAFSGVNTFSGTRARITFTANGFSMASNDTFTLCDNRGAAYSKAIVLNNQGRFRTETGTGTCG</sequence>
<evidence type="ECO:0000256" key="6">
    <source>
        <dbReference type="ARBA" id="ARBA00022692"/>
    </source>
</evidence>
<evidence type="ECO:0000256" key="7">
    <source>
        <dbReference type="ARBA" id="ARBA00022989"/>
    </source>
</evidence>
<dbReference type="NCBIfam" id="TIGR02532">
    <property type="entry name" value="IV_pilin_GFxxxE"/>
    <property type="match status" value="1"/>
</dbReference>
<dbReference type="Gene3D" id="3.55.40.10">
    <property type="entry name" value="minor pseudopilin epsh domain"/>
    <property type="match status" value="1"/>
</dbReference>
<keyword evidence="7 11" id="KW-1133">Transmembrane helix</keyword>
<evidence type="ECO:0000256" key="3">
    <source>
        <dbReference type="ARBA" id="ARBA00022475"/>
    </source>
</evidence>
<dbReference type="EMBL" id="SSFX01000099">
    <property type="protein sequence ID" value="TXI26558.1"/>
    <property type="molecule type" value="Genomic_DNA"/>
</dbReference>
<evidence type="ECO:0000256" key="8">
    <source>
        <dbReference type="ARBA" id="ARBA00023136"/>
    </source>
</evidence>
<comment type="caution">
    <text evidence="13">The sequence shown here is derived from an EMBL/GenBank/DDBJ whole genome shotgun (WGS) entry which is preliminary data.</text>
</comment>
<feature type="domain" description="General secretion pathway GspH" evidence="12">
    <location>
        <begin position="53"/>
        <end position="168"/>
    </location>
</feature>
<comment type="similarity">
    <text evidence="9">Belongs to the GSP H family.</text>
</comment>
<protein>
    <recommendedName>
        <fullName evidence="2">Type II secretion system protein H</fullName>
    </recommendedName>
    <alternativeName>
        <fullName evidence="10">General secretion pathway protein H</fullName>
    </alternativeName>
</protein>
<gene>
    <name evidence="13" type="ORF">E6Q60_12255</name>
</gene>
<dbReference type="Pfam" id="PF07963">
    <property type="entry name" value="N_methyl"/>
    <property type="match status" value="1"/>
</dbReference>
<dbReference type="Pfam" id="PF12019">
    <property type="entry name" value="GspH"/>
    <property type="match status" value="1"/>
</dbReference>
<dbReference type="Proteomes" id="UP000321055">
    <property type="component" value="Unassembled WGS sequence"/>
</dbReference>
<evidence type="ECO:0000259" key="12">
    <source>
        <dbReference type="Pfam" id="PF12019"/>
    </source>
</evidence>
<proteinExistence type="inferred from homology"/>
<keyword evidence="4" id="KW-0488">Methylation</keyword>
<evidence type="ECO:0000313" key="14">
    <source>
        <dbReference type="Proteomes" id="UP000321055"/>
    </source>
</evidence>
<evidence type="ECO:0000256" key="9">
    <source>
        <dbReference type="ARBA" id="ARBA00025772"/>
    </source>
</evidence>
<comment type="subcellular location">
    <subcellularLocation>
        <location evidence="1">Cell inner membrane</location>
        <topology evidence="1">Single-pass membrane protein</topology>
    </subcellularLocation>
</comment>
<reference evidence="13 14" key="1">
    <citation type="submission" date="2018-09" db="EMBL/GenBank/DDBJ databases">
        <title>Metagenome Assembled Genomes from an Advanced Water Purification Facility.</title>
        <authorList>
            <person name="Stamps B.W."/>
            <person name="Spear J.R."/>
        </authorList>
    </citation>
    <scope>NUCLEOTIDE SEQUENCE [LARGE SCALE GENOMIC DNA]</scope>
    <source>
        <strain evidence="13">Bin_54_1</strain>
    </source>
</reference>
<accession>A0A5C7VQZ8</accession>
<dbReference type="SUPFAM" id="SSF54523">
    <property type="entry name" value="Pili subunits"/>
    <property type="match status" value="1"/>
</dbReference>
<dbReference type="InterPro" id="IPR012902">
    <property type="entry name" value="N_methyl_site"/>
</dbReference>
<feature type="transmembrane region" description="Helical" evidence="11">
    <location>
        <begin position="12"/>
        <end position="37"/>
    </location>
</feature>
<dbReference type="GO" id="GO:0015627">
    <property type="term" value="C:type II protein secretion system complex"/>
    <property type="evidence" value="ECO:0007669"/>
    <property type="project" value="InterPro"/>
</dbReference>
<dbReference type="InterPro" id="IPR022346">
    <property type="entry name" value="T2SS_GspH"/>
</dbReference>
<dbReference type="GO" id="GO:0005886">
    <property type="term" value="C:plasma membrane"/>
    <property type="evidence" value="ECO:0007669"/>
    <property type="project" value="UniProtKB-SubCell"/>
</dbReference>
<name>A0A5C7VQZ8_9PROT</name>
<dbReference type="InterPro" id="IPR045584">
    <property type="entry name" value="Pilin-like"/>
</dbReference>
<evidence type="ECO:0000256" key="5">
    <source>
        <dbReference type="ARBA" id="ARBA00022519"/>
    </source>
</evidence>
<evidence type="ECO:0000256" key="11">
    <source>
        <dbReference type="SAM" id="Phobius"/>
    </source>
</evidence>